<dbReference type="OrthoDB" id="10252740at2759"/>
<dbReference type="InterPro" id="IPR003165">
    <property type="entry name" value="Piwi"/>
</dbReference>
<dbReference type="RefSeq" id="XP_037217734.1">
    <property type="nucleotide sequence ID" value="XM_037366322.1"/>
</dbReference>
<dbReference type="InterPro" id="IPR036397">
    <property type="entry name" value="RNaseH_sf"/>
</dbReference>
<dbReference type="SMART" id="SM00950">
    <property type="entry name" value="Piwi"/>
    <property type="match status" value="1"/>
</dbReference>
<dbReference type="InterPro" id="IPR012337">
    <property type="entry name" value="RNaseH-like_sf"/>
</dbReference>
<dbReference type="Gene3D" id="3.40.50.2300">
    <property type="match status" value="1"/>
</dbReference>
<evidence type="ECO:0000259" key="1">
    <source>
        <dbReference type="PROSITE" id="PS50822"/>
    </source>
</evidence>
<keyword evidence="3" id="KW-1185">Reference proteome</keyword>
<evidence type="ECO:0000313" key="3">
    <source>
        <dbReference type="Proteomes" id="UP000636479"/>
    </source>
</evidence>
<dbReference type="Pfam" id="PF02171">
    <property type="entry name" value="Piwi"/>
    <property type="match status" value="1"/>
</dbReference>
<dbReference type="Pfam" id="PF16487">
    <property type="entry name" value="ArgoMid"/>
    <property type="match status" value="1"/>
</dbReference>
<evidence type="ECO:0000313" key="2">
    <source>
        <dbReference type="EMBL" id="KAF7297375.1"/>
    </source>
</evidence>
<dbReference type="InterPro" id="IPR032473">
    <property type="entry name" value="Argonaute_Mid_dom"/>
</dbReference>
<accession>A0A8H6SEN0</accession>
<dbReference type="GeneID" id="59348838"/>
<dbReference type="Proteomes" id="UP000636479">
    <property type="component" value="Unassembled WGS sequence"/>
</dbReference>
<dbReference type="SUPFAM" id="SSF53098">
    <property type="entry name" value="Ribonuclease H-like"/>
    <property type="match status" value="1"/>
</dbReference>
<proteinExistence type="predicted"/>
<protein>
    <recommendedName>
        <fullName evidence="1">Piwi domain-containing protein</fullName>
    </recommendedName>
</protein>
<reference evidence="2" key="1">
    <citation type="submission" date="2020-05" db="EMBL/GenBank/DDBJ databases">
        <title>Mycena genomes resolve the evolution of fungal bioluminescence.</title>
        <authorList>
            <person name="Tsai I.J."/>
        </authorList>
    </citation>
    <scope>NUCLEOTIDE SEQUENCE</scope>
    <source>
        <strain evidence="2">171206Taipei</strain>
    </source>
</reference>
<feature type="domain" description="Piwi" evidence="1">
    <location>
        <begin position="175"/>
        <end position="498"/>
    </location>
</feature>
<dbReference type="AlphaFoldDB" id="A0A8H6SEN0"/>
<comment type="caution">
    <text evidence="2">The sequence shown here is derived from an EMBL/GenBank/DDBJ whole genome shotgun (WGS) entry which is preliminary data.</text>
</comment>
<gene>
    <name evidence="2" type="ORF">MIND_00971000</name>
</gene>
<organism evidence="2 3">
    <name type="scientific">Mycena indigotica</name>
    <dbReference type="NCBI Taxonomy" id="2126181"/>
    <lineage>
        <taxon>Eukaryota</taxon>
        <taxon>Fungi</taxon>
        <taxon>Dikarya</taxon>
        <taxon>Basidiomycota</taxon>
        <taxon>Agaricomycotina</taxon>
        <taxon>Agaricomycetes</taxon>
        <taxon>Agaricomycetidae</taxon>
        <taxon>Agaricales</taxon>
        <taxon>Marasmiineae</taxon>
        <taxon>Mycenaceae</taxon>
        <taxon>Mycena</taxon>
    </lineage>
</organism>
<dbReference type="Gene3D" id="3.30.420.10">
    <property type="entry name" value="Ribonuclease H-like superfamily/Ribonuclease H"/>
    <property type="match status" value="1"/>
</dbReference>
<dbReference type="PANTHER" id="PTHR22891">
    <property type="entry name" value="EUKARYOTIC TRANSLATION INITIATION FACTOR 2C"/>
    <property type="match status" value="1"/>
</dbReference>
<dbReference type="PROSITE" id="PS50822">
    <property type="entry name" value="PIWI"/>
    <property type="match status" value="1"/>
</dbReference>
<dbReference type="GO" id="GO:0003676">
    <property type="term" value="F:nucleic acid binding"/>
    <property type="evidence" value="ECO:0007669"/>
    <property type="project" value="InterPro"/>
</dbReference>
<sequence length="542" mass="60072">MVAGQSYKKRLPPSAIPAINKLAVLKPKDKLSRITGKTLTVESPIRTYGQSEVLVEAGVAVGTMPLTVPGRMLLSLPVEYANAVVTPRDGTWNVLDKKFRTAMEMPRWAVACFAPSMSMDDIVRTMRELAQCCAKLGMVFGHPDPQRSFVQGSGQNVRRKLYDICGENNKNSVDMIFVILPGNAADIRREVKYLGDVELGVRTQCLLVDKLPRPGDRNASQYYNNVALKLNTRLGGCNATVGGPILTGLKSDPFMIVGADVSHPSPGSSRPSVASLLWSHNKYATAYGCIRRLQPSRQEIIQDLEAMFVHALDSFLQGNALKRENGHIYLPPKRIFFYRDGVSEGQFAIVKDFEIAAVKAAIAQVWNQRGFNGRPFPLLTFLIVGKRHHVTFFPDGHYEIVEDRKTGNCKPGLVVDDALANPQYKDFYLLSHAAILGTSRCAHYTVLLDENFQEDVAKLEELSYALCHAYARATRSVSIPAPVYYADLACDHAKFHMDPNAMFDLESDASSTTGSVADASLEEWNKAFHDVHKNLAHTMYFL</sequence>
<dbReference type="EMBL" id="JACAZF010000008">
    <property type="protein sequence ID" value="KAF7297375.1"/>
    <property type="molecule type" value="Genomic_DNA"/>
</dbReference>
<name>A0A8H6SEN0_9AGAR</name>